<evidence type="ECO:0000256" key="4">
    <source>
        <dbReference type="ARBA" id="ARBA00023015"/>
    </source>
</evidence>
<dbReference type="InterPro" id="IPR036390">
    <property type="entry name" value="WH_DNA-bd_sf"/>
</dbReference>
<dbReference type="PROSITE" id="PS51507">
    <property type="entry name" value="IRF_2"/>
    <property type="match status" value="1"/>
</dbReference>
<evidence type="ECO:0000256" key="9">
    <source>
        <dbReference type="SAM" id="MobiDB-lite"/>
    </source>
</evidence>
<accession>A0AA89C1N5</accession>
<reference evidence="11" key="1">
    <citation type="submission" date="2019-08" db="EMBL/GenBank/DDBJ databases">
        <title>The improved chromosome-level genome for the pearl oyster Pinctada fucata martensii using PacBio sequencing and Hi-C.</title>
        <authorList>
            <person name="Zheng Z."/>
        </authorList>
    </citation>
    <scope>NUCLEOTIDE SEQUENCE</scope>
    <source>
        <strain evidence="11">ZZ-2019</strain>
        <tissue evidence="11">Adductor muscle</tissue>
    </source>
</reference>
<protein>
    <recommendedName>
        <fullName evidence="10">IRF tryptophan pentad repeat domain-containing protein</fullName>
    </recommendedName>
</protein>
<evidence type="ECO:0000256" key="8">
    <source>
        <dbReference type="ARBA" id="ARBA00023242"/>
    </source>
</evidence>
<evidence type="ECO:0000256" key="6">
    <source>
        <dbReference type="ARBA" id="ARBA00023159"/>
    </source>
</evidence>
<evidence type="ECO:0000259" key="10">
    <source>
        <dbReference type="PROSITE" id="PS51507"/>
    </source>
</evidence>
<keyword evidence="7" id="KW-0804">Transcription</keyword>
<dbReference type="PRINTS" id="PR00267">
    <property type="entry name" value="INTFRNREGFCT"/>
</dbReference>
<evidence type="ECO:0000256" key="7">
    <source>
        <dbReference type="ARBA" id="ARBA00023163"/>
    </source>
</evidence>
<gene>
    <name evidence="11" type="ORF">FSP39_016130</name>
</gene>
<keyword evidence="2" id="KW-1017">Isopeptide bond</keyword>
<dbReference type="Pfam" id="PF00605">
    <property type="entry name" value="IRF"/>
    <property type="match status" value="1"/>
</dbReference>
<dbReference type="AlphaFoldDB" id="A0AA89C1N5"/>
<organism evidence="11 12">
    <name type="scientific">Pinctada imbricata</name>
    <name type="common">Atlantic pearl-oyster</name>
    <name type="synonym">Pinctada martensii</name>
    <dbReference type="NCBI Taxonomy" id="66713"/>
    <lineage>
        <taxon>Eukaryota</taxon>
        <taxon>Metazoa</taxon>
        <taxon>Spiralia</taxon>
        <taxon>Lophotrochozoa</taxon>
        <taxon>Mollusca</taxon>
        <taxon>Bivalvia</taxon>
        <taxon>Autobranchia</taxon>
        <taxon>Pteriomorphia</taxon>
        <taxon>Pterioida</taxon>
        <taxon>Pterioidea</taxon>
        <taxon>Pteriidae</taxon>
        <taxon>Pinctada</taxon>
    </lineage>
</organism>
<comment type="subcellular location">
    <subcellularLocation>
        <location evidence="1">Nucleus</location>
    </subcellularLocation>
</comment>
<dbReference type="GO" id="GO:0005634">
    <property type="term" value="C:nucleus"/>
    <property type="evidence" value="ECO:0007669"/>
    <property type="project" value="UniProtKB-SubCell"/>
</dbReference>
<dbReference type="SUPFAM" id="SSF46785">
    <property type="entry name" value="Winged helix' DNA-binding domain"/>
    <property type="match status" value="1"/>
</dbReference>
<dbReference type="InterPro" id="IPR036388">
    <property type="entry name" value="WH-like_DNA-bd_sf"/>
</dbReference>
<dbReference type="GO" id="GO:0000978">
    <property type="term" value="F:RNA polymerase II cis-regulatory region sequence-specific DNA binding"/>
    <property type="evidence" value="ECO:0007669"/>
    <property type="project" value="TreeGrafter"/>
</dbReference>
<evidence type="ECO:0000256" key="5">
    <source>
        <dbReference type="ARBA" id="ARBA00023125"/>
    </source>
</evidence>
<dbReference type="InterPro" id="IPR001346">
    <property type="entry name" value="Interferon_reg_fact_DNA-bd_dom"/>
</dbReference>
<name>A0AA89C1N5_PINIB</name>
<dbReference type="SMART" id="SM00348">
    <property type="entry name" value="IRF"/>
    <property type="match status" value="1"/>
</dbReference>
<dbReference type="Gene3D" id="1.10.10.10">
    <property type="entry name" value="Winged helix-like DNA-binding domain superfamily/Winged helix DNA-binding domain"/>
    <property type="match status" value="1"/>
</dbReference>
<evidence type="ECO:0000313" key="11">
    <source>
        <dbReference type="EMBL" id="KAK3090972.1"/>
    </source>
</evidence>
<evidence type="ECO:0000313" key="12">
    <source>
        <dbReference type="Proteomes" id="UP001186944"/>
    </source>
</evidence>
<keyword evidence="3" id="KW-0832">Ubl conjugation</keyword>
<keyword evidence="5" id="KW-0238">DNA-binding</keyword>
<feature type="compositionally biased region" description="Gly residues" evidence="9">
    <location>
        <begin position="201"/>
        <end position="210"/>
    </location>
</feature>
<evidence type="ECO:0000256" key="3">
    <source>
        <dbReference type="ARBA" id="ARBA00022843"/>
    </source>
</evidence>
<dbReference type="GO" id="GO:0000981">
    <property type="term" value="F:DNA-binding transcription factor activity, RNA polymerase II-specific"/>
    <property type="evidence" value="ECO:0007669"/>
    <property type="project" value="TreeGrafter"/>
</dbReference>
<dbReference type="GO" id="GO:0002376">
    <property type="term" value="P:immune system process"/>
    <property type="evidence" value="ECO:0007669"/>
    <property type="project" value="TreeGrafter"/>
</dbReference>
<sequence>MTKKTLQPTIPQRKPIRPIERQKMRSWLMELLKSDRIIAGFGWFSKKEKSFRISWRHAARHGWDPETDASLFELWAKHTGKFIDGDEPDPKRWKANFRCALNSLPDVVEVRESSVRKGVNAYRVYKFLDEKRSKTHAAKAAEKMMSHSTGSITKTKRNLRIRNRKVSYAKMASMDTDDDDVTSDYGSDGNASPLRSESGDEGFGSLGGSDGEISVDEQKYRPQMVDLPNFDQICKSSDLSSLIPMIPKQEPKEEVRHRDDISTTSSELTDEEVVQMILDVQDTPTSEEKSIFFDSHWMEDEFNSDTPVVNDALIVTDESGEYIVLENCTVSNEIVIRDTPNVTTEQMMEGEVLHYTGIDGL</sequence>
<feature type="region of interest" description="Disordered" evidence="9">
    <location>
        <begin position="170"/>
        <end position="213"/>
    </location>
</feature>
<dbReference type="EMBL" id="VSWD01000010">
    <property type="protein sequence ID" value="KAK3090972.1"/>
    <property type="molecule type" value="Genomic_DNA"/>
</dbReference>
<evidence type="ECO:0000256" key="1">
    <source>
        <dbReference type="ARBA" id="ARBA00004123"/>
    </source>
</evidence>
<dbReference type="CDD" id="cd00103">
    <property type="entry name" value="IRF"/>
    <property type="match status" value="1"/>
</dbReference>
<keyword evidence="6" id="KW-0010">Activator</keyword>
<comment type="caution">
    <text evidence="11">The sequence shown here is derived from an EMBL/GenBank/DDBJ whole genome shotgun (WGS) entry which is preliminary data.</text>
</comment>
<dbReference type="PANTHER" id="PTHR11949">
    <property type="entry name" value="INTERFERON REGULATORY FACTOR"/>
    <property type="match status" value="1"/>
</dbReference>
<keyword evidence="12" id="KW-1185">Reference proteome</keyword>
<evidence type="ECO:0000256" key="2">
    <source>
        <dbReference type="ARBA" id="ARBA00022499"/>
    </source>
</evidence>
<feature type="domain" description="IRF tryptophan pentad repeat" evidence="10">
    <location>
        <begin position="21"/>
        <end position="129"/>
    </location>
</feature>
<keyword evidence="4" id="KW-0805">Transcription regulation</keyword>
<dbReference type="PANTHER" id="PTHR11949:SF17">
    <property type="entry name" value="IRF TRYPTOPHAN PENTAD REPEAT DOMAIN-CONTAINING PROTEIN"/>
    <property type="match status" value="1"/>
</dbReference>
<dbReference type="FunFam" id="1.10.10.10:FF:000065">
    <property type="entry name" value="Interferon regulatory factor"/>
    <property type="match status" value="1"/>
</dbReference>
<proteinExistence type="predicted"/>
<dbReference type="Proteomes" id="UP001186944">
    <property type="component" value="Unassembled WGS sequence"/>
</dbReference>
<keyword evidence="8" id="KW-0539">Nucleus</keyword>